<evidence type="ECO:0000256" key="4">
    <source>
        <dbReference type="PROSITE-ProRule" id="PRU00335"/>
    </source>
</evidence>
<dbReference type="InterPro" id="IPR050109">
    <property type="entry name" value="HTH-type_TetR-like_transc_reg"/>
</dbReference>
<dbReference type="PRINTS" id="PR00455">
    <property type="entry name" value="HTHTETR"/>
</dbReference>
<reference evidence="6 7" key="1">
    <citation type="submission" date="2018-11" db="EMBL/GenBank/DDBJ databases">
        <title>Draft genome sequence of Gordonia sp. RS15-1S isolated from rice stems.</title>
        <authorList>
            <person name="Muangham S."/>
        </authorList>
    </citation>
    <scope>NUCLEOTIDE SEQUENCE [LARGE SCALE GENOMIC DNA]</scope>
    <source>
        <strain evidence="6 7">RS15-1S</strain>
    </source>
</reference>
<organism evidence="6 7">
    <name type="scientific">Gordonia oryzae</name>
    <dbReference type="NCBI Taxonomy" id="2487349"/>
    <lineage>
        <taxon>Bacteria</taxon>
        <taxon>Bacillati</taxon>
        <taxon>Actinomycetota</taxon>
        <taxon>Actinomycetes</taxon>
        <taxon>Mycobacteriales</taxon>
        <taxon>Gordoniaceae</taxon>
        <taxon>Gordonia</taxon>
    </lineage>
</organism>
<dbReference type="OrthoDB" id="9795011at2"/>
<evidence type="ECO:0000256" key="3">
    <source>
        <dbReference type="ARBA" id="ARBA00023163"/>
    </source>
</evidence>
<name>A0A3N4GST4_9ACTN</name>
<dbReference type="SUPFAM" id="SSF48498">
    <property type="entry name" value="Tetracyclin repressor-like, C-terminal domain"/>
    <property type="match status" value="1"/>
</dbReference>
<keyword evidence="3" id="KW-0804">Transcription</keyword>
<dbReference type="PANTHER" id="PTHR30055:SF234">
    <property type="entry name" value="HTH-TYPE TRANSCRIPTIONAL REGULATOR BETI"/>
    <property type="match status" value="1"/>
</dbReference>
<dbReference type="Gene3D" id="1.10.357.10">
    <property type="entry name" value="Tetracycline Repressor, domain 2"/>
    <property type="match status" value="1"/>
</dbReference>
<dbReference type="InterPro" id="IPR036271">
    <property type="entry name" value="Tet_transcr_reg_TetR-rel_C_sf"/>
</dbReference>
<evidence type="ECO:0000313" key="7">
    <source>
        <dbReference type="Proteomes" id="UP000267536"/>
    </source>
</evidence>
<dbReference type="EMBL" id="RKMH01000003">
    <property type="protein sequence ID" value="RPA65355.1"/>
    <property type="molecule type" value="Genomic_DNA"/>
</dbReference>
<keyword evidence="1" id="KW-0805">Transcription regulation</keyword>
<dbReference type="PROSITE" id="PS50977">
    <property type="entry name" value="HTH_TETR_2"/>
    <property type="match status" value="1"/>
</dbReference>
<evidence type="ECO:0000259" key="5">
    <source>
        <dbReference type="PROSITE" id="PS50977"/>
    </source>
</evidence>
<dbReference type="GO" id="GO:0003700">
    <property type="term" value="F:DNA-binding transcription factor activity"/>
    <property type="evidence" value="ECO:0007669"/>
    <property type="project" value="TreeGrafter"/>
</dbReference>
<keyword evidence="2 4" id="KW-0238">DNA-binding</keyword>
<dbReference type="Pfam" id="PF21597">
    <property type="entry name" value="TetR_C_43"/>
    <property type="match status" value="1"/>
</dbReference>
<dbReference type="InterPro" id="IPR049445">
    <property type="entry name" value="TetR_SbtR-like_C"/>
</dbReference>
<accession>A0A3N4GST4</accession>
<keyword evidence="7" id="KW-1185">Reference proteome</keyword>
<dbReference type="InterPro" id="IPR009057">
    <property type="entry name" value="Homeodomain-like_sf"/>
</dbReference>
<dbReference type="PANTHER" id="PTHR30055">
    <property type="entry name" value="HTH-TYPE TRANSCRIPTIONAL REGULATOR RUTR"/>
    <property type="match status" value="1"/>
</dbReference>
<evidence type="ECO:0000313" key="6">
    <source>
        <dbReference type="EMBL" id="RPA65355.1"/>
    </source>
</evidence>
<dbReference type="RefSeq" id="WP_123926614.1">
    <property type="nucleotide sequence ID" value="NZ_JBPSDP010000003.1"/>
</dbReference>
<feature type="domain" description="HTH tetR-type" evidence="5">
    <location>
        <begin position="22"/>
        <end position="81"/>
    </location>
</feature>
<dbReference type="Proteomes" id="UP000267536">
    <property type="component" value="Unassembled WGS sequence"/>
</dbReference>
<feature type="DNA-binding region" description="H-T-H motif" evidence="4">
    <location>
        <begin position="44"/>
        <end position="63"/>
    </location>
</feature>
<evidence type="ECO:0000256" key="2">
    <source>
        <dbReference type="ARBA" id="ARBA00023125"/>
    </source>
</evidence>
<sequence length="225" mass="24403">MTTASASDTSASSGKPLRADAERNRLRIISAARALFAERGLDVSLDDVAEAAGVGVGTVYRRFAHRDDLVFGVFLEHLKSVVVRIGEAIDEDDPWNAVVGLMTWMCQEMAGDRGLAAIIMTVDHSNPEIEALKASLAERIERVFDRAMSAGVLRPDLAVTDFFALFTMLKGVAEVTESYAPGSWRRYLDLLLDAVSAEPSRAPLGAPPMSAEQILEMQKAHKAGR</sequence>
<dbReference type="GO" id="GO:0000976">
    <property type="term" value="F:transcription cis-regulatory region binding"/>
    <property type="evidence" value="ECO:0007669"/>
    <property type="project" value="TreeGrafter"/>
</dbReference>
<evidence type="ECO:0000256" key="1">
    <source>
        <dbReference type="ARBA" id="ARBA00023015"/>
    </source>
</evidence>
<gene>
    <name evidence="6" type="ORF">EF294_05920</name>
</gene>
<proteinExistence type="predicted"/>
<dbReference type="Pfam" id="PF00440">
    <property type="entry name" value="TetR_N"/>
    <property type="match status" value="1"/>
</dbReference>
<dbReference type="InterPro" id="IPR001647">
    <property type="entry name" value="HTH_TetR"/>
</dbReference>
<dbReference type="SUPFAM" id="SSF46689">
    <property type="entry name" value="Homeodomain-like"/>
    <property type="match status" value="1"/>
</dbReference>
<dbReference type="AlphaFoldDB" id="A0A3N4GST4"/>
<comment type="caution">
    <text evidence="6">The sequence shown here is derived from an EMBL/GenBank/DDBJ whole genome shotgun (WGS) entry which is preliminary data.</text>
</comment>
<protein>
    <submittedName>
        <fullName evidence="6">TetR/AcrR family transcriptional regulator</fullName>
    </submittedName>
</protein>